<feature type="transmembrane region" description="Helical" evidence="14">
    <location>
        <begin position="238"/>
        <end position="256"/>
    </location>
</feature>
<evidence type="ECO:0000256" key="6">
    <source>
        <dbReference type="ARBA" id="ARBA00022692"/>
    </source>
</evidence>
<evidence type="ECO:0000313" key="16">
    <source>
        <dbReference type="Proteomes" id="UP000176614"/>
    </source>
</evidence>
<evidence type="ECO:0000313" key="15">
    <source>
        <dbReference type="EMBL" id="OGC62249.1"/>
    </source>
</evidence>
<feature type="transmembrane region" description="Helical" evidence="14">
    <location>
        <begin position="7"/>
        <end position="30"/>
    </location>
</feature>
<name>A0A1F4VYJ7_UNCKA</name>
<dbReference type="GO" id="GO:0005886">
    <property type="term" value="C:plasma membrane"/>
    <property type="evidence" value="ECO:0007669"/>
    <property type="project" value="UniProtKB-SubCell"/>
</dbReference>
<accession>A0A1F4VYJ7</accession>
<evidence type="ECO:0000256" key="2">
    <source>
        <dbReference type="ARBA" id="ARBA00010621"/>
    </source>
</evidence>
<feature type="transmembrane region" description="Helical" evidence="14">
    <location>
        <begin position="202"/>
        <end position="226"/>
    </location>
</feature>
<dbReference type="GO" id="GO:0050380">
    <property type="term" value="F:undecaprenyl-diphosphatase activity"/>
    <property type="evidence" value="ECO:0007669"/>
    <property type="project" value="UniProtKB-UniRule"/>
</dbReference>
<evidence type="ECO:0000256" key="8">
    <source>
        <dbReference type="ARBA" id="ARBA00022989"/>
    </source>
</evidence>
<evidence type="ECO:0000256" key="12">
    <source>
        <dbReference type="ARBA" id="ARBA00032932"/>
    </source>
</evidence>
<gene>
    <name evidence="14" type="primary">uppP</name>
    <name evidence="15" type="ORF">A2264_03100</name>
</gene>
<evidence type="ECO:0000256" key="14">
    <source>
        <dbReference type="HAMAP-Rule" id="MF_01006"/>
    </source>
</evidence>
<keyword evidence="14" id="KW-0133">Cell shape</keyword>
<evidence type="ECO:0000256" key="10">
    <source>
        <dbReference type="ARBA" id="ARBA00023251"/>
    </source>
</evidence>
<comment type="caution">
    <text evidence="15">The sequence shown here is derived from an EMBL/GenBank/DDBJ whole genome shotgun (WGS) entry which is preliminary data.</text>
</comment>
<dbReference type="PANTHER" id="PTHR30622">
    <property type="entry name" value="UNDECAPRENYL-DIPHOSPHATASE"/>
    <property type="match status" value="1"/>
</dbReference>
<comment type="similarity">
    <text evidence="2 14">Belongs to the UppP family.</text>
</comment>
<keyword evidence="14" id="KW-0961">Cell wall biogenesis/degradation</keyword>
<comment type="catalytic activity">
    <reaction evidence="13 14">
        <text>di-trans,octa-cis-undecaprenyl diphosphate + H2O = di-trans,octa-cis-undecaprenyl phosphate + phosphate + H(+)</text>
        <dbReference type="Rhea" id="RHEA:28094"/>
        <dbReference type="ChEBI" id="CHEBI:15377"/>
        <dbReference type="ChEBI" id="CHEBI:15378"/>
        <dbReference type="ChEBI" id="CHEBI:43474"/>
        <dbReference type="ChEBI" id="CHEBI:58405"/>
        <dbReference type="ChEBI" id="CHEBI:60392"/>
        <dbReference type="EC" id="3.6.1.27"/>
    </reaction>
</comment>
<dbReference type="Pfam" id="PF02673">
    <property type="entry name" value="BacA"/>
    <property type="match status" value="1"/>
</dbReference>
<evidence type="ECO:0000256" key="13">
    <source>
        <dbReference type="ARBA" id="ARBA00047594"/>
    </source>
</evidence>
<comment type="function">
    <text evidence="14">Catalyzes the dephosphorylation of undecaprenyl diphosphate (UPP). Confers resistance to bacitracin.</text>
</comment>
<keyword evidence="14" id="KW-0573">Peptidoglycan synthesis</keyword>
<evidence type="ECO:0000256" key="3">
    <source>
        <dbReference type="ARBA" id="ARBA00012374"/>
    </source>
</evidence>
<evidence type="ECO:0000256" key="5">
    <source>
        <dbReference type="ARBA" id="ARBA00022475"/>
    </source>
</evidence>
<protein>
    <recommendedName>
        <fullName evidence="4 14">Undecaprenyl-diphosphatase</fullName>
        <ecNumber evidence="3 14">3.6.1.27</ecNumber>
    </recommendedName>
    <alternativeName>
        <fullName evidence="12 14">Bacitracin resistance protein</fullName>
    </alternativeName>
    <alternativeName>
        <fullName evidence="11 14">Undecaprenyl pyrophosphate phosphatase</fullName>
    </alternativeName>
</protein>
<evidence type="ECO:0000256" key="4">
    <source>
        <dbReference type="ARBA" id="ARBA00021581"/>
    </source>
</evidence>
<organism evidence="15 16">
    <name type="scientific">candidate division WWE3 bacterium RIFOXYA2_FULL_46_9</name>
    <dbReference type="NCBI Taxonomy" id="1802636"/>
    <lineage>
        <taxon>Bacteria</taxon>
        <taxon>Katanobacteria</taxon>
    </lineage>
</organism>
<sequence length="258" mass="28024">MTSNFQALILGIVQGIAEFLPISSTAHLILFPKFFGWAEHPLVFDTTLHLGSALALITYFWKDLVEILVRNRKLGYQILAGSIPAGILGVLVGDYVEGIFRGVGFVALFLLIGSLLMYLAELYQRKIVSTSLTFKNAFLIGLFQAFALLPGISRSGATISGGLLLGHDKQFSARISFLLSIPIVIVAGLYKGISSFSDLSSIALPTVLIGLLSSFGAGVLSINFLLKYINKMGLKAFVVYRVVLALILLATLRGIYFW</sequence>
<dbReference type="PANTHER" id="PTHR30622:SF4">
    <property type="entry name" value="UNDECAPRENYL-DIPHOSPHATASE"/>
    <property type="match status" value="1"/>
</dbReference>
<evidence type="ECO:0000256" key="9">
    <source>
        <dbReference type="ARBA" id="ARBA00023136"/>
    </source>
</evidence>
<evidence type="ECO:0000256" key="1">
    <source>
        <dbReference type="ARBA" id="ARBA00004651"/>
    </source>
</evidence>
<dbReference type="GO" id="GO:0046677">
    <property type="term" value="P:response to antibiotic"/>
    <property type="evidence" value="ECO:0007669"/>
    <property type="project" value="UniProtKB-UniRule"/>
</dbReference>
<evidence type="ECO:0000256" key="7">
    <source>
        <dbReference type="ARBA" id="ARBA00022801"/>
    </source>
</evidence>
<dbReference type="GO" id="GO:0071555">
    <property type="term" value="P:cell wall organization"/>
    <property type="evidence" value="ECO:0007669"/>
    <property type="project" value="UniProtKB-KW"/>
</dbReference>
<feature type="transmembrane region" description="Helical" evidence="14">
    <location>
        <begin position="99"/>
        <end position="120"/>
    </location>
</feature>
<dbReference type="InterPro" id="IPR003824">
    <property type="entry name" value="UppP"/>
</dbReference>
<keyword evidence="8 14" id="KW-1133">Transmembrane helix</keyword>
<keyword evidence="9 14" id="KW-0472">Membrane</keyword>
<dbReference type="AlphaFoldDB" id="A0A1F4VYJ7"/>
<reference evidence="15 16" key="1">
    <citation type="journal article" date="2016" name="Nat. Commun.">
        <title>Thousands of microbial genomes shed light on interconnected biogeochemical processes in an aquifer system.</title>
        <authorList>
            <person name="Anantharaman K."/>
            <person name="Brown C.T."/>
            <person name="Hug L.A."/>
            <person name="Sharon I."/>
            <person name="Castelle C.J."/>
            <person name="Probst A.J."/>
            <person name="Thomas B.C."/>
            <person name="Singh A."/>
            <person name="Wilkins M.J."/>
            <person name="Karaoz U."/>
            <person name="Brodie E.L."/>
            <person name="Williams K.H."/>
            <person name="Hubbard S.S."/>
            <person name="Banfield J.F."/>
        </authorList>
    </citation>
    <scope>NUCLEOTIDE SEQUENCE [LARGE SCALE GENOMIC DNA]</scope>
</reference>
<feature type="transmembrane region" description="Helical" evidence="14">
    <location>
        <begin position="171"/>
        <end position="190"/>
    </location>
</feature>
<feature type="transmembrane region" description="Helical" evidence="14">
    <location>
        <begin position="74"/>
        <end position="93"/>
    </location>
</feature>
<dbReference type="EC" id="3.6.1.27" evidence="3 14"/>
<dbReference type="Proteomes" id="UP000176614">
    <property type="component" value="Unassembled WGS sequence"/>
</dbReference>
<dbReference type="EMBL" id="MEVT01000022">
    <property type="protein sequence ID" value="OGC62249.1"/>
    <property type="molecule type" value="Genomic_DNA"/>
</dbReference>
<feature type="transmembrane region" description="Helical" evidence="14">
    <location>
        <begin position="42"/>
        <end position="62"/>
    </location>
</feature>
<keyword evidence="10 14" id="KW-0046">Antibiotic resistance</keyword>
<keyword evidence="5 14" id="KW-1003">Cell membrane</keyword>
<evidence type="ECO:0000256" key="11">
    <source>
        <dbReference type="ARBA" id="ARBA00032707"/>
    </source>
</evidence>
<comment type="subcellular location">
    <subcellularLocation>
        <location evidence="1 14">Cell membrane</location>
        <topology evidence="1 14">Multi-pass membrane protein</topology>
    </subcellularLocation>
</comment>
<keyword evidence="6 14" id="KW-0812">Transmembrane</keyword>
<dbReference type="HAMAP" id="MF_01006">
    <property type="entry name" value="Undec_diphosphatase"/>
    <property type="match status" value="1"/>
</dbReference>
<proteinExistence type="inferred from homology"/>
<comment type="miscellaneous">
    <text evidence="14">Bacitracin is thought to be involved in the inhibition of peptidoglycan synthesis by sequestering undecaprenyl diphosphate, thereby reducing the pool of lipid carrier available.</text>
</comment>
<dbReference type="GO" id="GO:0009252">
    <property type="term" value="P:peptidoglycan biosynthetic process"/>
    <property type="evidence" value="ECO:0007669"/>
    <property type="project" value="UniProtKB-KW"/>
</dbReference>
<keyword evidence="7 14" id="KW-0378">Hydrolase</keyword>
<dbReference type="GO" id="GO:0008360">
    <property type="term" value="P:regulation of cell shape"/>
    <property type="evidence" value="ECO:0007669"/>
    <property type="project" value="UniProtKB-KW"/>
</dbReference>